<sequence length="156" mass="18153">MYLTPFTEPEFEHYLSYAVKEYGEEIAKSGHRSAEAAQTQARQQYQELFPQRLESPDQYIFSIEDDSIGQKVGLIWFGVMRQGEKKRAFVYDVRIQPEFRRRGYGEQAFILLEEKVRALGLHEIGLHVFGHNQGARALYQKLGYAETNIQMSKQIS</sequence>
<name>A0A402A4S9_9CHLR</name>
<accession>A0A402A4S9</accession>
<evidence type="ECO:0000313" key="5">
    <source>
        <dbReference type="Proteomes" id="UP000287352"/>
    </source>
</evidence>
<gene>
    <name evidence="4" type="primary">ydgE</name>
    <name evidence="4" type="ORF">KTT_38740</name>
</gene>
<dbReference type="PANTHER" id="PTHR43420:SF51">
    <property type="entry name" value="PEPTIDYL-LYSINE N-ACETYLTRANSFERASE YIAC"/>
    <property type="match status" value="1"/>
</dbReference>
<organism evidence="4 5">
    <name type="scientific">Tengunoibacter tsumagoiensis</name>
    <dbReference type="NCBI Taxonomy" id="2014871"/>
    <lineage>
        <taxon>Bacteria</taxon>
        <taxon>Bacillati</taxon>
        <taxon>Chloroflexota</taxon>
        <taxon>Ktedonobacteria</taxon>
        <taxon>Ktedonobacterales</taxon>
        <taxon>Dictyobacteraceae</taxon>
        <taxon>Tengunoibacter</taxon>
    </lineage>
</organism>
<keyword evidence="5" id="KW-1185">Reference proteome</keyword>
<reference evidence="5" key="1">
    <citation type="submission" date="2018-12" db="EMBL/GenBank/DDBJ databases">
        <title>Tengunoibacter tsumagoiensis gen. nov., sp. nov., Dictyobacter kobayashii sp. nov., D. alpinus sp. nov., and D. joshuensis sp. nov. and description of Dictyobacteraceae fam. nov. within the order Ktedonobacterales isolated from Tengu-no-mugimeshi.</title>
        <authorList>
            <person name="Wang C.M."/>
            <person name="Zheng Y."/>
            <person name="Sakai Y."/>
            <person name="Toyoda A."/>
            <person name="Minakuchi Y."/>
            <person name="Abe K."/>
            <person name="Yokota A."/>
            <person name="Yabe S."/>
        </authorList>
    </citation>
    <scope>NUCLEOTIDE SEQUENCE [LARGE SCALE GENOMIC DNA]</scope>
    <source>
        <strain evidence="5">Uno3</strain>
    </source>
</reference>
<evidence type="ECO:0000259" key="3">
    <source>
        <dbReference type="PROSITE" id="PS51186"/>
    </source>
</evidence>
<protein>
    <submittedName>
        <fullName evidence="4">Putative N-acetyltransferase YdgE</fullName>
    </submittedName>
</protein>
<dbReference type="Pfam" id="PF00583">
    <property type="entry name" value="Acetyltransf_1"/>
    <property type="match status" value="1"/>
</dbReference>
<dbReference type="GO" id="GO:0016747">
    <property type="term" value="F:acyltransferase activity, transferring groups other than amino-acyl groups"/>
    <property type="evidence" value="ECO:0007669"/>
    <property type="project" value="InterPro"/>
</dbReference>
<comment type="caution">
    <text evidence="4">The sequence shown here is derived from an EMBL/GenBank/DDBJ whole genome shotgun (WGS) entry which is preliminary data.</text>
</comment>
<dbReference type="EMBL" id="BIFR01000001">
    <property type="protein sequence ID" value="GCE14015.1"/>
    <property type="molecule type" value="Genomic_DNA"/>
</dbReference>
<keyword evidence="2" id="KW-0012">Acyltransferase</keyword>
<dbReference type="CDD" id="cd04301">
    <property type="entry name" value="NAT_SF"/>
    <property type="match status" value="1"/>
</dbReference>
<proteinExistence type="predicted"/>
<feature type="domain" description="N-acetyltransferase" evidence="3">
    <location>
        <begin position="1"/>
        <end position="156"/>
    </location>
</feature>
<dbReference type="InterPro" id="IPR016181">
    <property type="entry name" value="Acyl_CoA_acyltransferase"/>
</dbReference>
<evidence type="ECO:0000256" key="2">
    <source>
        <dbReference type="ARBA" id="ARBA00023315"/>
    </source>
</evidence>
<dbReference type="AlphaFoldDB" id="A0A402A4S9"/>
<dbReference type="PROSITE" id="PS51186">
    <property type="entry name" value="GNAT"/>
    <property type="match status" value="1"/>
</dbReference>
<evidence type="ECO:0000313" key="4">
    <source>
        <dbReference type="EMBL" id="GCE14015.1"/>
    </source>
</evidence>
<dbReference type="Gene3D" id="3.40.630.30">
    <property type="match status" value="1"/>
</dbReference>
<dbReference type="InterPro" id="IPR050680">
    <property type="entry name" value="YpeA/RimI_acetyltransf"/>
</dbReference>
<dbReference type="InterPro" id="IPR000182">
    <property type="entry name" value="GNAT_dom"/>
</dbReference>
<dbReference type="PANTHER" id="PTHR43420">
    <property type="entry name" value="ACETYLTRANSFERASE"/>
    <property type="match status" value="1"/>
</dbReference>
<dbReference type="SUPFAM" id="SSF55729">
    <property type="entry name" value="Acyl-CoA N-acyltransferases (Nat)"/>
    <property type="match status" value="1"/>
</dbReference>
<keyword evidence="1 4" id="KW-0808">Transferase</keyword>
<evidence type="ECO:0000256" key="1">
    <source>
        <dbReference type="ARBA" id="ARBA00022679"/>
    </source>
</evidence>
<dbReference type="Proteomes" id="UP000287352">
    <property type="component" value="Unassembled WGS sequence"/>
</dbReference>